<dbReference type="FunFam" id="3.40.50.2300:FF:000201">
    <property type="entry name" value="Histidine kinase 5"/>
    <property type="match status" value="1"/>
</dbReference>
<dbReference type="AlphaFoldDB" id="A0AAW1I068"/>
<feature type="compositionally biased region" description="Acidic residues" evidence="10">
    <location>
        <begin position="651"/>
        <end position="660"/>
    </location>
</feature>
<feature type="modified residue" description="4-aspartylphosphate" evidence="8">
    <location>
        <position position="860"/>
    </location>
</feature>
<dbReference type="CDD" id="cd17546">
    <property type="entry name" value="REC_hyHK_CKI1_RcsC-like"/>
    <property type="match status" value="1"/>
</dbReference>
<dbReference type="InterPro" id="IPR005467">
    <property type="entry name" value="His_kinase_dom"/>
</dbReference>
<feature type="region of interest" description="Disordered" evidence="10">
    <location>
        <begin position="648"/>
        <end position="669"/>
    </location>
</feature>
<feature type="domain" description="Histidine kinase" evidence="11">
    <location>
        <begin position="377"/>
        <end position="645"/>
    </location>
</feature>
<feature type="domain" description="Response regulatory" evidence="12">
    <location>
        <begin position="811"/>
        <end position="956"/>
    </location>
</feature>
<comment type="caution">
    <text evidence="13">The sequence shown here is derived from an EMBL/GenBank/DDBJ whole genome shotgun (WGS) entry which is preliminary data.</text>
</comment>
<keyword evidence="5 8" id="KW-0597">Phosphoprotein</keyword>
<feature type="region of interest" description="Disordered" evidence="10">
    <location>
        <begin position="520"/>
        <end position="563"/>
    </location>
</feature>
<dbReference type="InterPro" id="IPR001789">
    <property type="entry name" value="Sig_transdc_resp-reg_receiver"/>
</dbReference>
<dbReference type="GO" id="GO:0005886">
    <property type="term" value="C:plasma membrane"/>
    <property type="evidence" value="ECO:0007669"/>
    <property type="project" value="TreeGrafter"/>
</dbReference>
<dbReference type="CDD" id="cd16922">
    <property type="entry name" value="HATPase_EvgS-ArcB-TorS-like"/>
    <property type="match status" value="1"/>
</dbReference>
<dbReference type="InterPro" id="IPR004358">
    <property type="entry name" value="Sig_transdc_His_kin-like_C"/>
</dbReference>
<evidence type="ECO:0000256" key="7">
    <source>
        <dbReference type="ARBA" id="ARBA00022777"/>
    </source>
</evidence>
<dbReference type="FunFam" id="1.10.287.130:FF:000030">
    <property type="entry name" value="Putative histidine kinase 5"/>
    <property type="match status" value="1"/>
</dbReference>
<gene>
    <name evidence="13" type="ORF">RND81_10G110000</name>
</gene>
<dbReference type="InterPro" id="IPR036890">
    <property type="entry name" value="HATPase_C_sf"/>
</dbReference>
<feature type="compositionally biased region" description="Basic and acidic residues" evidence="10">
    <location>
        <begin position="520"/>
        <end position="531"/>
    </location>
</feature>
<dbReference type="InterPro" id="IPR003594">
    <property type="entry name" value="HATPase_dom"/>
</dbReference>
<dbReference type="GO" id="GO:0000155">
    <property type="term" value="F:phosphorelay sensor kinase activity"/>
    <property type="evidence" value="ECO:0007669"/>
    <property type="project" value="InterPro"/>
</dbReference>
<evidence type="ECO:0000313" key="14">
    <source>
        <dbReference type="Proteomes" id="UP001443914"/>
    </source>
</evidence>
<dbReference type="Proteomes" id="UP001443914">
    <property type="component" value="Unassembled WGS sequence"/>
</dbReference>
<keyword evidence="7" id="KW-0418">Kinase</keyword>
<proteinExistence type="predicted"/>
<dbReference type="PRINTS" id="PR00344">
    <property type="entry name" value="BCTRLSENSOR"/>
</dbReference>
<dbReference type="Pfam" id="PF00512">
    <property type="entry name" value="HisKA"/>
    <property type="match status" value="1"/>
</dbReference>
<dbReference type="FunFam" id="3.30.450.20:FF:000061">
    <property type="entry name" value="Histidine kinase 5"/>
    <property type="match status" value="1"/>
</dbReference>
<dbReference type="Gene3D" id="3.30.450.20">
    <property type="entry name" value="PAS domain"/>
    <property type="match status" value="1"/>
</dbReference>
<dbReference type="SMART" id="SM00388">
    <property type="entry name" value="HisKA"/>
    <property type="match status" value="1"/>
</dbReference>
<evidence type="ECO:0000256" key="2">
    <source>
        <dbReference type="ARBA" id="ARBA00004496"/>
    </source>
</evidence>
<feature type="coiled-coil region" evidence="9">
    <location>
        <begin position="90"/>
        <end position="124"/>
    </location>
</feature>
<feature type="compositionally biased region" description="Polar residues" evidence="10">
    <location>
        <begin position="771"/>
        <end position="801"/>
    </location>
</feature>
<keyword evidence="4" id="KW-0963">Cytoplasm</keyword>
<keyword evidence="6" id="KW-0808">Transferase</keyword>
<dbReference type="InterPro" id="IPR011006">
    <property type="entry name" value="CheY-like_superfamily"/>
</dbReference>
<keyword evidence="14" id="KW-1185">Reference proteome</keyword>
<evidence type="ECO:0000256" key="3">
    <source>
        <dbReference type="ARBA" id="ARBA00012438"/>
    </source>
</evidence>
<feature type="compositionally biased region" description="Polar residues" evidence="10">
    <location>
        <begin position="739"/>
        <end position="749"/>
    </location>
</feature>
<dbReference type="PANTHER" id="PTHR43047:SF68">
    <property type="entry name" value="HISTIDINE KINASE 5"/>
    <property type="match status" value="1"/>
</dbReference>
<dbReference type="Pfam" id="PF02518">
    <property type="entry name" value="HATPase_c"/>
    <property type="match status" value="1"/>
</dbReference>
<evidence type="ECO:0000256" key="6">
    <source>
        <dbReference type="ARBA" id="ARBA00022679"/>
    </source>
</evidence>
<dbReference type="SMART" id="SM00387">
    <property type="entry name" value="HATPase_c"/>
    <property type="match status" value="1"/>
</dbReference>
<dbReference type="EMBL" id="JBDFQZ010000010">
    <property type="protein sequence ID" value="KAK9682971.1"/>
    <property type="molecule type" value="Genomic_DNA"/>
</dbReference>
<dbReference type="InterPro" id="IPR003661">
    <property type="entry name" value="HisK_dim/P_dom"/>
</dbReference>
<evidence type="ECO:0000256" key="5">
    <source>
        <dbReference type="ARBA" id="ARBA00022553"/>
    </source>
</evidence>
<dbReference type="SUPFAM" id="SSF55874">
    <property type="entry name" value="ATPase domain of HSP90 chaperone/DNA topoisomerase II/histidine kinase"/>
    <property type="match status" value="1"/>
</dbReference>
<dbReference type="InterPro" id="IPR036097">
    <property type="entry name" value="HisK_dim/P_sf"/>
</dbReference>
<evidence type="ECO:0000256" key="8">
    <source>
        <dbReference type="PROSITE-ProRule" id="PRU00169"/>
    </source>
</evidence>
<accession>A0AAW1I068</accession>
<dbReference type="Gene3D" id="3.30.565.10">
    <property type="entry name" value="Histidine kinase-like ATPase, C-terminal domain"/>
    <property type="match status" value="1"/>
</dbReference>
<evidence type="ECO:0000256" key="4">
    <source>
        <dbReference type="ARBA" id="ARBA00022490"/>
    </source>
</evidence>
<dbReference type="SUPFAM" id="SSF52172">
    <property type="entry name" value="CheY-like"/>
    <property type="match status" value="1"/>
</dbReference>
<organism evidence="13 14">
    <name type="scientific">Saponaria officinalis</name>
    <name type="common">Common soapwort</name>
    <name type="synonym">Lychnis saponaria</name>
    <dbReference type="NCBI Taxonomy" id="3572"/>
    <lineage>
        <taxon>Eukaryota</taxon>
        <taxon>Viridiplantae</taxon>
        <taxon>Streptophyta</taxon>
        <taxon>Embryophyta</taxon>
        <taxon>Tracheophyta</taxon>
        <taxon>Spermatophyta</taxon>
        <taxon>Magnoliopsida</taxon>
        <taxon>eudicotyledons</taxon>
        <taxon>Gunneridae</taxon>
        <taxon>Pentapetalae</taxon>
        <taxon>Caryophyllales</taxon>
        <taxon>Caryophyllaceae</taxon>
        <taxon>Caryophylleae</taxon>
        <taxon>Saponaria</taxon>
    </lineage>
</organism>
<dbReference type="GO" id="GO:0005737">
    <property type="term" value="C:cytoplasm"/>
    <property type="evidence" value="ECO:0007669"/>
    <property type="project" value="UniProtKB-SubCell"/>
</dbReference>
<evidence type="ECO:0000259" key="12">
    <source>
        <dbReference type="PROSITE" id="PS50110"/>
    </source>
</evidence>
<dbReference type="GO" id="GO:0009927">
    <property type="term" value="F:histidine phosphotransfer kinase activity"/>
    <property type="evidence" value="ECO:0007669"/>
    <property type="project" value="TreeGrafter"/>
</dbReference>
<evidence type="ECO:0000313" key="13">
    <source>
        <dbReference type="EMBL" id="KAK9682971.1"/>
    </source>
</evidence>
<keyword evidence="9" id="KW-0175">Coiled coil</keyword>
<dbReference type="Gene3D" id="1.10.287.130">
    <property type="match status" value="1"/>
</dbReference>
<dbReference type="PROSITE" id="PS50110">
    <property type="entry name" value="RESPONSE_REGULATORY"/>
    <property type="match status" value="1"/>
</dbReference>
<evidence type="ECO:0000259" key="11">
    <source>
        <dbReference type="PROSITE" id="PS50109"/>
    </source>
</evidence>
<dbReference type="CDD" id="cd00082">
    <property type="entry name" value="HisKA"/>
    <property type="match status" value="1"/>
</dbReference>
<sequence length="957" mass="107648">MSMEGYVEDNMEAEDEFTAMWPEDVNEAGTQFNVDMPREDQDTLTEVAINCEPSEMDLEHLHEMTAHSEKGSSQLSYLVKHWEYKQANAVRLLREELDCLSHQREEAELKRQQILEQYRFENERIATERHPVSVLEKLYDFNKVVPKKKYHDLPPETKDLEIDAEYDTVVYWKQKAVFLEKLLEESRMREQLLLEKLEESIKNMEKQSTPVQELSDMLKRADNFIHFILQNAPIVLGHMDKELRYRFIYNHYPSFKEEDIIGKTDTEIFSGAGVKESLDFKREVLERGLPGKREITFETELFGSKTFLIYVEPVLNKAGETIGVNYIGMDITDQVRKRERMAKLREEIAVQRAMETELNKTIHITEETMRAKQMLATMSHEIRSPLTGVVGMADILSTTTLDRQQRELLNVMISSGDLVLQLINDILDLSKVESGVMRLEATKFRPREVVRHVLQTAAASLRKVLTLEGHISDDVPIEVIGDVLRIRQILTNLISNAIKFTHEGKVGIRLYVVPAPYSGEGDHAADKERDNSGTQRGEYPYGDQDKVVEPKTPNKGGEPDDGSSAATVWIRCDVYDTGIGIAEHALPTLFKKYMQASADHARKYGGTGLGLAICKQLVELMGGQLKVTSVEHSGSTFTFDLPYRVSPISEDVSDDPDELPDASGQANDTEADDMTAGYFLFQPGTLGSSLFNNSSRTQSDYGHSVLPDINPVSDNAPTFPHTSELASLVNACSHVDLDQASSESSSKRSGNVDPQCHSTSDLRGDVENSKQETLSIGKTNEPQNKMQISDRSLESTASSKPDVTRPEEKPKILLVEDNKINVMVTTSMMKQLGHSIDVVNNGIEAVRAVNRHNYDLVLMDVCMPVMDGLQATRIIRSFEETGNWDAAAEAGIDQLTDSQDSDFKLQDSSERRLPIIAMTANALSESAEECYANGMDSFVSKPVTFLKLKECLQQYLS</sequence>
<comment type="catalytic activity">
    <reaction evidence="1">
        <text>ATP + protein L-histidine = ADP + protein N-phospho-L-histidine.</text>
        <dbReference type="EC" id="2.7.13.3"/>
    </reaction>
</comment>
<name>A0AAW1I068_SAPOF</name>
<evidence type="ECO:0000256" key="10">
    <source>
        <dbReference type="SAM" id="MobiDB-lite"/>
    </source>
</evidence>
<protein>
    <recommendedName>
        <fullName evidence="3">histidine kinase</fullName>
        <ecNumber evidence="3">2.7.13.3</ecNumber>
    </recommendedName>
</protein>
<feature type="region of interest" description="Disordered" evidence="10">
    <location>
        <begin position="739"/>
        <end position="809"/>
    </location>
</feature>
<dbReference type="SMART" id="SM00448">
    <property type="entry name" value="REC"/>
    <property type="match status" value="1"/>
</dbReference>
<reference evidence="13" key="1">
    <citation type="submission" date="2024-03" db="EMBL/GenBank/DDBJ databases">
        <title>WGS assembly of Saponaria officinalis var. Norfolk2.</title>
        <authorList>
            <person name="Jenkins J."/>
            <person name="Shu S."/>
            <person name="Grimwood J."/>
            <person name="Barry K."/>
            <person name="Goodstein D."/>
            <person name="Schmutz J."/>
            <person name="Leebens-Mack J."/>
            <person name="Osbourn A."/>
        </authorList>
    </citation>
    <scope>NUCLEOTIDE SEQUENCE [LARGE SCALE GENOMIC DNA]</scope>
    <source>
        <strain evidence="13">JIC</strain>
    </source>
</reference>
<evidence type="ECO:0000256" key="9">
    <source>
        <dbReference type="SAM" id="Coils"/>
    </source>
</evidence>
<dbReference type="SUPFAM" id="SSF47384">
    <property type="entry name" value="Homodimeric domain of signal transducing histidine kinase"/>
    <property type="match status" value="1"/>
</dbReference>
<dbReference type="PROSITE" id="PS50109">
    <property type="entry name" value="HIS_KIN"/>
    <property type="match status" value="1"/>
</dbReference>
<dbReference type="PANTHER" id="PTHR43047">
    <property type="entry name" value="TWO-COMPONENT HISTIDINE PROTEIN KINASE"/>
    <property type="match status" value="1"/>
</dbReference>
<comment type="subcellular location">
    <subcellularLocation>
        <location evidence="2">Cytoplasm</location>
    </subcellularLocation>
</comment>
<dbReference type="Gene3D" id="3.40.50.2300">
    <property type="match status" value="1"/>
</dbReference>
<evidence type="ECO:0000256" key="1">
    <source>
        <dbReference type="ARBA" id="ARBA00000085"/>
    </source>
</evidence>
<dbReference type="Pfam" id="PF00072">
    <property type="entry name" value="Response_reg"/>
    <property type="match status" value="1"/>
</dbReference>
<dbReference type="EC" id="2.7.13.3" evidence="3"/>
<feature type="compositionally biased region" description="Basic and acidic residues" evidence="10">
    <location>
        <begin position="760"/>
        <end position="770"/>
    </location>
</feature>